<keyword evidence="3" id="KW-0238">DNA-binding</keyword>
<dbReference type="CDD" id="cd17264">
    <property type="entry name" value="RMtype1_S_Eco3763I-TRD2-CR2_like"/>
    <property type="match status" value="1"/>
</dbReference>
<dbReference type="PANTHER" id="PTHR43140">
    <property type="entry name" value="TYPE-1 RESTRICTION ENZYME ECOKI SPECIFICITY PROTEIN"/>
    <property type="match status" value="1"/>
</dbReference>
<evidence type="ECO:0000256" key="2">
    <source>
        <dbReference type="ARBA" id="ARBA00022747"/>
    </source>
</evidence>
<dbReference type="GO" id="GO:0004519">
    <property type="term" value="F:endonuclease activity"/>
    <property type="evidence" value="ECO:0007669"/>
    <property type="project" value="UniProtKB-KW"/>
</dbReference>
<dbReference type="AlphaFoldDB" id="A0AB35U3U8"/>
<feature type="domain" description="Type I restriction modification DNA specificity" evidence="5">
    <location>
        <begin position="68"/>
        <end position="250"/>
    </location>
</feature>
<keyword evidence="6" id="KW-0378">Hydrolase</keyword>
<dbReference type="Pfam" id="PF01420">
    <property type="entry name" value="Methylase_S"/>
    <property type="match status" value="2"/>
</dbReference>
<sequence length="484" mass="54731">MPHVLAQDLRNAVLQAAFEGRLTNREKSDSSVYVALKNNSYTRNTKIAEKEIKNDLILPVGETPFEIPDEWTWVRFNEIFSVLNGDRGKNYPAKNTLKKEGSIPFISALNLNGKDVEVDDNLLYLSEEQYEKLNAGKLRTNDTVMCIRGSLGKHGKFQFEKGAIASSLVIIRHISAICDDKYLFYYLDSPLLSAEIRKYDNGTAQPNLAADSLKKFLFPLPPIEEQARIVAKVDELMAKIDEYEKIEKELAELQKAFPGNMKDAILQAAMQGKLTEQLESDTAQKVSPDSFEDEDNLLDIPDSWQWNQLGSVVNVMTGLSFSKQEQCAANSGALRILRGGNILDNYKYGLFDNDVYVSYRDKHTKLEIGDVLSPSVTSMEKMCKVAYIDKELPNTTAGGFVYILRSKDFGLINPRYLMYFFNSDFNKQMCKPNIHKSGQAFYNLKKSGLVTQPLPLPPIEEQQRIVDKLDQLLPLCEQLEKMAA</sequence>
<feature type="domain" description="Type I restriction modification DNA specificity" evidence="5">
    <location>
        <begin position="301"/>
        <end position="480"/>
    </location>
</feature>
<reference evidence="6 7" key="1">
    <citation type="submission" date="2022-03" db="EMBL/GenBank/DDBJ databases">
        <title>Novel taxa within the pig intestine.</title>
        <authorList>
            <person name="Wylensek D."/>
            <person name="Bishof K."/>
            <person name="Afrizal A."/>
            <person name="Clavel T."/>
        </authorList>
    </citation>
    <scope>NUCLEOTIDE SEQUENCE [LARGE SCALE GENOMIC DNA]</scope>
    <source>
        <strain evidence="6 7">CLA-KB-P133</strain>
    </source>
</reference>
<proteinExistence type="inferred from homology"/>
<dbReference type="InterPro" id="IPR044946">
    <property type="entry name" value="Restrct_endonuc_typeI_TRD_sf"/>
</dbReference>
<comment type="caution">
    <text evidence="6">The sequence shown here is derived from an EMBL/GenBank/DDBJ whole genome shotgun (WGS) entry which is preliminary data.</text>
</comment>
<dbReference type="EMBL" id="JALBUR010000024">
    <property type="protein sequence ID" value="MDX8420170.1"/>
    <property type="molecule type" value="Genomic_DNA"/>
</dbReference>
<comment type="subunit">
    <text evidence="4">The methyltransferase is composed of M and S polypeptides.</text>
</comment>
<dbReference type="GO" id="GO:0009307">
    <property type="term" value="P:DNA restriction-modification system"/>
    <property type="evidence" value="ECO:0007669"/>
    <property type="project" value="UniProtKB-KW"/>
</dbReference>
<dbReference type="InterPro" id="IPR051212">
    <property type="entry name" value="Type-I_RE_S_subunit"/>
</dbReference>
<keyword evidence="6" id="KW-0540">Nuclease</keyword>
<evidence type="ECO:0000313" key="6">
    <source>
        <dbReference type="EMBL" id="MDX8420170.1"/>
    </source>
</evidence>
<dbReference type="GO" id="GO:0003677">
    <property type="term" value="F:DNA binding"/>
    <property type="evidence" value="ECO:0007669"/>
    <property type="project" value="UniProtKB-KW"/>
</dbReference>
<keyword evidence="6" id="KW-0255">Endonuclease</keyword>
<dbReference type="Proteomes" id="UP001286174">
    <property type="component" value="Unassembled WGS sequence"/>
</dbReference>
<accession>A0AB35U3U8</accession>
<evidence type="ECO:0000256" key="3">
    <source>
        <dbReference type="ARBA" id="ARBA00023125"/>
    </source>
</evidence>
<dbReference type="SUPFAM" id="SSF116734">
    <property type="entry name" value="DNA methylase specificity domain"/>
    <property type="match status" value="2"/>
</dbReference>
<name>A0AB35U3U8_9FIRM</name>
<dbReference type="RefSeq" id="WP_370596385.1">
    <property type="nucleotide sequence ID" value="NZ_JALBUR010000024.1"/>
</dbReference>
<gene>
    <name evidence="6" type="ORF">MOZ60_08695</name>
</gene>
<dbReference type="EC" id="3.1.21.-" evidence="6"/>
<dbReference type="CDD" id="cd17252">
    <property type="entry name" value="RMtype1_S_EcoKI-TRD1-CR1_like"/>
    <property type="match status" value="1"/>
</dbReference>
<evidence type="ECO:0000256" key="4">
    <source>
        <dbReference type="ARBA" id="ARBA00038652"/>
    </source>
</evidence>
<dbReference type="InterPro" id="IPR000055">
    <property type="entry name" value="Restrct_endonuc_typeI_TRD"/>
</dbReference>
<protein>
    <submittedName>
        <fullName evidence="6">Restriction endonuclease subunit S</fullName>
        <ecNumber evidence="6">3.1.21.-</ecNumber>
    </submittedName>
</protein>
<evidence type="ECO:0000256" key="1">
    <source>
        <dbReference type="ARBA" id="ARBA00010923"/>
    </source>
</evidence>
<keyword evidence="2" id="KW-0680">Restriction system</keyword>
<comment type="similarity">
    <text evidence="1">Belongs to the type-I restriction system S methylase family.</text>
</comment>
<keyword evidence="7" id="KW-1185">Reference proteome</keyword>
<evidence type="ECO:0000259" key="5">
    <source>
        <dbReference type="Pfam" id="PF01420"/>
    </source>
</evidence>
<evidence type="ECO:0000313" key="7">
    <source>
        <dbReference type="Proteomes" id="UP001286174"/>
    </source>
</evidence>
<dbReference type="Gene3D" id="3.90.220.20">
    <property type="entry name" value="DNA methylase specificity domains"/>
    <property type="match status" value="2"/>
</dbReference>
<organism evidence="6 7">
    <name type="scientific">Grylomicrobium aquisgranensis</name>
    <dbReference type="NCBI Taxonomy" id="2926318"/>
    <lineage>
        <taxon>Bacteria</taxon>
        <taxon>Bacillati</taxon>
        <taxon>Bacillota</taxon>
        <taxon>Erysipelotrichia</taxon>
        <taxon>Erysipelotrichales</taxon>
        <taxon>Erysipelotrichaceae</taxon>
        <taxon>Grylomicrobium</taxon>
    </lineage>
</organism>
<dbReference type="PANTHER" id="PTHR43140:SF1">
    <property type="entry name" value="TYPE I RESTRICTION ENZYME ECOKI SPECIFICITY SUBUNIT"/>
    <property type="match status" value="1"/>
</dbReference>
<dbReference type="GO" id="GO:0016787">
    <property type="term" value="F:hydrolase activity"/>
    <property type="evidence" value="ECO:0007669"/>
    <property type="project" value="UniProtKB-KW"/>
</dbReference>